<dbReference type="Proteomes" id="UP001523369">
    <property type="component" value="Unassembled WGS sequence"/>
</dbReference>
<feature type="domain" description="NAD-dependent epimerase/dehydratase" evidence="1">
    <location>
        <begin position="4"/>
        <end position="41"/>
    </location>
</feature>
<dbReference type="Gene3D" id="3.40.50.720">
    <property type="entry name" value="NAD(P)-binding Rossmann-like Domain"/>
    <property type="match status" value="1"/>
</dbReference>
<name>A0ABT1DHR0_9ACTN</name>
<dbReference type="PANTHER" id="PTHR43245:SF13">
    <property type="entry name" value="UDP-D-APIOSE_UDP-D-XYLOSE SYNTHASE 2"/>
    <property type="match status" value="1"/>
</dbReference>
<protein>
    <submittedName>
        <fullName evidence="2">Reductase</fullName>
    </submittedName>
</protein>
<organism evidence="2 3">
    <name type="scientific">Paractinoplanes aksuensis</name>
    <dbReference type="NCBI Taxonomy" id="2939490"/>
    <lineage>
        <taxon>Bacteria</taxon>
        <taxon>Bacillati</taxon>
        <taxon>Actinomycetota</taxon>
        <taxon>Actinomycetes</taxon>
        <taxon>Micromonosporales</taxon>
        <taxon>Micromonosporaceae</taxon>
        <taxon>Paractinoplanes</taxon>
    </lineage>
</organism>
<feature type="domain" description="NAD-dependent epimerase/dehydratase" evidence="1">
    <location>
        <begin position="63"/>
        <end position="190"/>
    </location>
</feature>
<comment type="caution">
    <text evidence="2">The sequence shown here is derived from an EMBL/GenBank/DDBJ whole genome shotgun (WGS) entry which is preliminary data.</text>
</comment>
<dbReference type="Pfam" id="PF01370">
    <property type="entry name" value="Epimerase"/>
    <property type="match status" value="2"/>
</dbReference>
<gene>
    <name evidence="2" type="ORF">M1L60_03385</name>
</gene>
<dbReference type="InterPro" id="IPR036291">
    <property type="entry name" value="NAD(P)-bd_dom_sf"/>
</dbReference>
<accession>A0ABT1DHR0</accession>
<evidence type="ECO:0000313" key="2">
    <source>
        <dbReference type="EMBL" id="MCO8269631.1"/>
    </source>
</evidence>
<dbReference type="RefSeq" id="WP_253235766.1">
    <property type="nucleotide sequence ID" value="NZ_JAMYJR010000002.1"/>
</dbReference>
<dbReference type="InterPro" id="IPR001509">
    <property type="entry name" value="Epimerase_deHydtase"/>
</dbReference>
<evidence type="ECO:0000313" key="3">
    <source>
        <dbReference type="Proteomes" id="UP001523369"/>
    </source>
</evidence>
<dbReference type="PANTHER" id="PTHR43245">
    <property type="entry name" value="BIFUNCTIONAL POLYMYXIN RESISTANCE PROTEIN ARNA"/>
    <property type="match status" value="1"/>
</dbReference>
<proteinExistence type="predicted"/>
<dbReference type="SUPFAM" id="SSF51735">
    <property type="entry name" value="NAD(P)-binding Rossmann-fold domains"/>
    <property type="match status" value="1"/>
</dbReference>
<reference evidence="2 3" key="1">
    <citation type="submission" date="2022-06" db="EMBL/GenBank/DDBJ databases">
        <title>New Species of the Genus Actinoplanes, ActinopZanes ferrugineus.</title>
        <authorList>
            <person name="Ding P."/>
        </authorList>
    </citation>
    <scope>NUCLEOTIDE SEQUENCE [LARGE SCALE GENOMIC DNA]</scope>
    <source>
        <strain evidence="2 3">TRM88003</strain>
    </source>
</reference>
<evidence type="ECO:0000259" key="1">
    <source>
        <dbReference type="Pfam" id="PF01370"/>
    </source>
</evidence>
<dbReference type="EMBL" id="JAMYJR010000002">
    <property type="protein sequence ID" value="MCO8269631.1"/>
    <property type="molecule type" value="Genomic_DNA"/>
</dbReference>
<keyword evidence="3" id="KW-1185">Reference proteome</keyword>
<dbReference type="InterPro" id="IPR050177">
    <property type="entry name" value="Lipid_A_modif_metabolic_enz"/>
</dbReference>
<sequence length="319" mass="33940">MRLLILGGSGFVGRAVADEAVGRGYDVTVFNRGLRAAPAGVTVLTGDRLGDLSALERGTWDAVVDTWSAQGEAVRRTAELLRGRAAHYAYVSSRSVYSGQENEKAEAAPLVDDGDEGYAGDKLRGERGAAAFDGSVLLARAGLILGPHEDIGRLPWWLNRLARGGPTLAPGPRDNPLQYIDARDLAVFLLDTAARGVGGPFDLVSRAGHTTMGELLEIANEVTGGRAELRWTDPAVIETAGIEPWTQLPIWLPPGELHVFLHGGDVSKAYGEGLLCRPVRATIEDTWAWLTSLPGDVPQRADRPAVGVDPAVEAKVLGE</sequence>